<dbReference type="Pfam" id="PF00431">
    <property type="entry name" value="CUB"/>
    <property type="match status" value="3"/>
</dbReference>
<keyword evidence="9" id="KW-1185">Reference proteome</keyword>
<dbReference type="PANTHER" id="PTHR24251">
    <property type="entry name" value="OVOCHYMASE-RELATED"/>
    <property type="match status" value="1"/>
</dbReference>
<dbReference type="OMA" id="HIHAFAN"/>
<keyword evidence="1" id="KW-0677">Repeat</keyword>
<name>A0A913YW30_EXADI</name>
<dbReference type="KEGG" id="epa:114576209"/>
<feature type="region of interest" description="Disordered" evidence="4">
    <location>
        <begin position="518"/>
        <end position="563"/>
    </location>
</feature>
<accession>A0A913YW30</accession>
<sequence length="642" mass="70882">MKEGNILVQIAVCCVILSLKCLTAQGQCSGLLDLNAYSSTEHFIQSPGYPSDYPKSSYCRWRLTAPMDYHVQLTFLEFNTHSGLHFGACYFFISDILEVYDSSYESSSKRIGRYCGSDLPATVGSSSRYLYIRFRTYHTSSVVSNYRFKMKYKAVKAPSQDDSTCSPFFLSSINSNIKASSSLYTSKYIESPLYPNKYPSKIKCVWYITASTSANKIQLTLSEVKIYSDIPYYCSSAGSDDVLTLRDGKTTNSSMLKTICGPQSSPQTITSSGRSMTIIFTSNQKNYKNGSTTRFKLQYREIDPEAGGSLCSSSNSNYTNNNIRLESSPYTKYIKSPWYPYNYPRNIQCTWYITASSSSKRIVLILSDVKIYNEVKYFYSCHFYSDKVDMLTITDGSSTKSQNLKSVCSSVSSSTVRSTGKYMTIKFKTNSDDYFVTNNAGFKLKYYETEIKHYEPKPESASNVGMIVGIVFGVIFGLGLLLVCCVWVRKRQSNAGNVQRVPAAATTHLTTMTASHAPIAPGAPQYPMQTQGGPPAQGSFVVPAGSYPPPGQSSYPSDKGSYPPPHGTFALPGHSHPLPIQGTYSPPGGYSPYPQVSYIPPVNGPVSGDPPPQYPGINADSSQAPPAFNPSFMDHLKPVHHI</sequence>
<evidence type="ECO:0000256" key="3">
    <source>
        <dbReference type="PROSITE-ProRule" id="PRU00059"/>
    </source>
</evidence>
<evidence type="ECO:0000313" key="8">
    <source>
        <dbReference type="EnsemblMetazoa" id="XP_028518261.1"/>
    </source>
</evidence>
<dbReference type="Gene3D" id="2.60.120.290">
    <property type="entry name" value="Spermadhesin, CUB domain"/>
    <property type="match status" value="3"/>
</dbReference>
<evidence type="ECO:0000256" key="1">
    <source>
        <dbReference type="ARBA" id="ARBA00022737"/>
    </source>
</evidence>
<feature type="transmembrane region" description="Helical" evidence="5">
    <location>
        <begin position="464"/>
        <end position="488"/>
    </location>
</feature>
<keyword evidence="6" id="KW-0732">Signal</keyword>
<keyword evidence="5" id="KW-1133">Transmembrane helix</keyword>
<evidence type="ECO:0000256" key="6">
    <source>
        <dbReference type="SAM" id="SignalP"/>
    </source>
</evidence>
<keyword evidence="5" id="KW-0812">Transmembrane</keyword>
<feature type="domain" description="CUB" evidence="7">
    <location>
        <begin position="311"/>
        <end position="449"/>
    </location>
</feature>
<dbReference type="SMART" id="SM00042">
    <property type="entry name" value="CUB"/>
    <property type="match status" value="3"/>
</dbReference>
<feature type="region of interest" description="Disordered" evidence="4">
    <location>
        <begin position="600"/>
        <end position="629"/>
    </location>
</feature>
<feature type="domain" description="CUB" evidence="7">
    <location>
        <begin position="165"/>
        <end position="302"/>
    </location>
</feature>
<proteinExistence type="predicted"/>
<comment type="caution">
    <text evidence="3">Lacks conserved residue(s) required for the propagation of feature annotation.</text>
</comment>
<dbReference type="EnsemblMetazoa" id="XM_028662460.1">
    <property type="protein sequence ID" value="XP_028518261.1"/>
    <property type="gene ID" value="LOC114576209"/>
</dbReference>
<evidence type="ECO:0000313" key="9">
    <source>
        <dbReference type="Proteomes" id="UP000887567"/>
    </source>
</evidence>
<feature type="signal peptide" evidence="6">
    <location>
        <begin position="1"/>
        <end position="26"/>
    </location>
</feature>
<dbReference type="InterPro" id="IPR035914">
    <property type="entry name" value="Sperma_CUB_dom_sf"/>
</dbReference>
<dbReference type="InterPro" id="IPR000859">
    <property type="entry name" value="CUB_dom"/>
</dbReference>
<evidence type="ECO:0000256" key="5">
    <source>
        <dbReference type="SAM" id="Phobius"/>
    </source>
</evidence>
<dbReference type="PROSITE" id="PS01180">
    <property type="entry name" value="CUB"/>
    <property type="match status" value="3"/>
</dbReference>
<feature type="domain" description="CUB" evidence="7">
    <location>
        <begin position="28"/>
        <end position="155"/>
    </location>
</feature>
<protein>
    <recommendedName>
        <fullName evidence="7">CUB domain-containing protein</fullName>
    </recommendedName>
</protein>
<dbReference type="PANTHER" id="PTHR24251:SF30">
    <property type="entry name" value="MEMBRANE FRIZZLED-RELATED PROTEIN"/>
    <property type="match status" value="1"/>
</dbReference>
<dbReference type="SUPFAM" id="SSF49854">
    <property type="entry name" value="Spermadhesin, CUB domain"/>
    <property type="match status" value="3"/>
</dbReference>
<dbReference type="AlphaFoldDB" id="A0A913YW30"/>
<feature type="chain" id="PRO_5037963276" description="CUB domain-containing protein" evidence="6">
    <location>
        <begin position="27"/>
        <end position="642"/>
    </location>
</feature>
<keyword evidence="5" id="KW-0472">Membrane</keyword>
<evidence type="ECO:0000256" key="4">
    <source>
        <dbReference type="SAM" id="MobiDB-lite"/>
    </source>
</evidence>
<keyword evidence="2" id="KW-1015">Disulfide bond</keyword>
<dbReference type="CDD" id="cd00041">
    <property type="entry name" value="CUB"/>
    <property type="match status" value="3"/>
</dbReference>
<reference evidence="8" key="1">
    <citation type="submission" date="2022-11" db="UniProtKB">
        <authorList>
            <consortium name="EnsemblMetazoa"/>
        </authorList>
    </citation>
    <scope>IDENTIFICATION</scope>
</reference>
<dbReference type="RefSeq" id="XP_028518261.1">
    <property type="nucleotide sequence ID" value="XM_028662460.1"/>
</dbReference>
<organism evidence="8 9">
    <name type="scientific">Exaiptasia diaphana</name>
    <name type="common">Tropical sea anemone</name>
    <name type="synonym">Aiptasia pulchella</name>
    <dbReference type="NCBI Taxonomy" id="2652724"/>
    <lineage>
        <taxon>Eukaryota</taxon>
        <taxon>Metazoa</taxon>
        <taxon>Cnidaria</taxon>
        <taxon>Anthozoa</taxon>
        <taxon>Hexacorallia</taxon>
        <taxon>Actiniaria</taxon>
        <taxon>Aiptasiidae</taxon>
        <taxon>Exaiptasia</taxon>
    </lineage>
</organism>
<dbReference type="GeneID" id="114576209"/>
<evidence type="ECO:0000256" key="2">
    <source>
        <dbReference type="ARBA" id="ARBA00023157"/>
    </source>
</evidence>
<evidence type="ECO:0000259" key="7">
    <source>
        <dbReference type="PROSITE" id="PS01180"/>
    </source>
</evidence>
<dbReference type="OrthoDB" id="6369184at2759"/>
<dbReference type="Proteomes" id="UP000887567">
    <property type="component" value="Unplaced"/>
</dbReference>